<dbReference type="Gene3D" id="2.30.30.40">
    <property type="entry name" value="SH3 Domains"/>
    <property type="match status" value="1"/>
</dbReference>
<feature type="signal peptide" evidence="1">
    <location>
        <begin position="1"/>
        <end position="22"/>
    </location>
</feature>
<proteinExistence type="predicted"/>
<sequence length="246" mass="27525">MTKFTSLLLLLALLYSCTPKEAQNTETAETEEAEVEASELIAVCVWDGVSVRETPGPKKKYITALSVGESLTYLGEDTLIDERTYSKVKLNDEKTGWTMKDFLVLEATPAVVLRETSIYSRPDLLTKKDESFAKMDIVASTETEGDWIKIRGKRTGGKWMDDGWIKKENLSYDQIDIATAKFAQEALSLEDKESKIGSLKEIIENTDLNGSKFIAGLVVELTKLTEEDEVMEEDIPETDSLAMDEE</sequence>
<keyword evidence="1" id="KW-0732">Signal</keyword>
<accession>A0ABT3CV18</accession>
<feature type="chain" id="PRO_5046270990" evidence="1">
    <location>
        <begin position="23"/>
        <end position="246"/>
    </location>
</feature>
<evidence type="ECO:0000313" key="3">
    <source>
        <dbReference type="Proteomes" id="UP001300692"/>
    </source>
</evidence>
<organism evidence="2 3">
    <name type="scientific">Reichenbachiella ulvae</name>
    <dbReference type="NCBI Taxonomy" id="2980104"/>
    <lineage>
        <taxon>Bacteria</taxon>
        <taxon>Pseudomonadati</taxon>
        <taxon>Bacteroidota</taxon>
        <taxon>Cytophagia</taxon>
        <taxon>Cytophagales</taxon>
        <taxon>Reichenbachiellaceae</taxon>
        <taxon>Reichenbachiella</taxon>
    </lineage>
</organism>
<dbReference type="RefSeq" id="WP_264137915.1">
    <property type="nucleotide sequence ID" value="NZ_JAOYOD010000001.1"/>
</dbReference>
<keyword evidence="3" id="KW-1185">Reference proteome</keyword>
<comment type="caution">
    <text evidence="2">The sequence shown here is derived from an EMBL/GenBank/DDBJ whole genome shotgun (WGS) entry which is preliminary data.</text>
</comment>
<reference evidence="2 3" key="1">
    <citation type="submission" date="2022-10" db="EMBL/GenBank/DDBJ databases">
        <title>Comparative genomics and taxonomic characterization of three novel marine species of genus Reichenbachiella exhibiting antioxidant and polysaccharide degradation activities.</title>
        <authorList>
            <person name="Muhammad N."/>
            <person name="Lee Y.-J."/>
            <person name="Ko J."/>
            <person name="Kim S.-G."/>
        </authorList>
    </citation>
    <scope>NUCLEOTIDE SEQUENCE [LARGE SCALE GENOMIC DNA]</scope>
    <source>
        <strain evidence="2 3">ABR2-5</strain>
    </source>
</reference>
<name>A0ABT3CV18_9BACT</name>
<evidence type="ECO:0000256" key="1">
    <source>
        <dbReference type="SAM" id="SignalP"/>
    </source>
</evidence>
<protein>
    <submittedName>
        <fullName evidence="2">SH3 domain-containing protein</fullName>
    </submittedName>
</protein>
<dbReference type="Proteomes" id="UP001300692">
    <property type="component" value="Unassembled WGS sequence"/>
</dbReference>
<dbReference type="EMBL" id="JAOYOD010000001">
    <property type="protein sequence ID" value="MCV9387088.1"/>
    <property type="molecule type" value="Genomic_DNA"/>
</dbReference>
<gene>
    <name evidence="2" type="ORF">N7U62_10470</name>
</gene>
<evidence type="ECO:0000313" key="2">
    <source>
        <dbReference type="EMBL" id="MCV9387088.1"/>
    </source>
</evidence>
<dbReference type="PROSITE" id="PS51257">
    <property type="entry name" value="PROKAR_LIPOPROTEIN"/>
    <property type="match status" value="1"/>
</dbReference>